<dbReference type="EMBL" id="FOJM01000013">
    <property type="protein sequence ID" value="SFA54340.1"/>
    <property type="molecule type" value="Genomic_DNA"/>
</dbReference>
<dbReference type="Proteomes" id="UP000198836">
    <property type="component" value="Unassembled WGS sequence"/>
</dbReference>
<gene>
    <name evidence="2" type="ORF">SAMN04488511_113104</name>
</gene>
<keyword evidence="1" id="KW-0472">Membrane</keyword>
<dbReference type="AlphaFoldDB" id="A0A1I0TRK6"/>
<feature type="transmembrane region" description="Helical" evidence="1">
    <location>
        <begin position="7"/>
        <end position="29"/>
    </location>
</feature>
<dbReference type="STRING" id="332999.SAMN04488511_113104"/>
<keyword evidence="1" id="KW-1133">Transmembrane helix</keyword>
<proteinExistence type="predicted"/>
<reference evidence="3" key="1">
    <citation type="submission" date="2016-10" db="EMBL/GenBank/DDBJ databases">
        <authorList>
            <person name="Varghese N."/>
            <person name="Submissions S."/>
        </authorList>
    </citation>
    <scope>NUCLEOTIDE SEQUENCE [LARGE SCALE GENOMIC DNA]</scope>
    <source>
        <strain evidence="3">DSM 18130</strain>
    </source>
</reference>
<organism evidence="2 3">
    <name type="scientific">Pedobacter suwonensis</name>
    <dbReference type="NCBI Taxonomy" id="332999"/>
    <lineage>
        <taxon>Bacteria</taxon>
        <taxon>Pseudomonadati</taxon>
        <taxon>Bacteroidota</taxon>
        <taxon>Sphingobacteriia</taxon>
        <taxon>Sphingobacteriales</taxon>
        <taxon>Sphingobacteriaceae</taxon>
        <taxon>Pedobacter</taxon>
    </lineage>
</organism>
<sequence length="109" mass="12029">MKFIFQGLFYFFTLNIGYLFKFLVLMVYINPKTYTKMKNAFKLGFLAMALSLTVAACGESGKKADGADTTVTDSSTIVTDTTKVDTVVKDSTVKDTSVKATTEKTEVKH</sequence>
<keyword evidence="3" id="KW-1185">Reference proteome</keyword>
<keyword evidence="1" id="KW-0812">Transmembrane</keyword>
<evidence type="ECO:0000313" key="3">
    <source>
        <dbReference type="Proteomes" id="UP000198836"/>
    </source>
</evidence>
<protein>
    <submittedName>
        <fullName evidence="2">Uncharacterized protein</fullName>
    </submittedName>
</protein>
<feature type="transmembrane region" description="Helical" evidence="1">
    <location>
        <begin position="41"/>
        <end position="58"/>
    </location>
</feature>
<evidence type="ECO:0000256" key="1">
    <source>
        <dbReference type="SAM" id="Phobius"/>
    </source>
</evidence>
<accession>A0A1I0TRK6</accession>
<evidence type="ECO:0000313" key="2">
    <source>
        <dbReference type="EMBL" id="SFA54340.1"/>
    </source>
</evidence>
<name>A0A1I0TRK6_9SPHI</name>